<dbReference type="InterPro" id="IPR052929">
    <property type="entry name" value="RNase_H-like_EbsB-rel"/>
</dbReference>
<gene>
    <name evidence="1" type="ORF">D8674_020487</name>
</gene>
<accession>A0A5N5HFS7</accession>
<dbReference type="OrthoDB" id="1906820at2759"/>
<keyword evidence="2" id="KW-1185">Reference proteome</keyword>
<dbReference type="PANTHER" id="PTHR47074:SF11">
    <property type="entry name" value="REVERSE TRANSCRIPTASE-LIKE PROTEIN"/>
    <property type="match status" value="1"/>
</dbReference>
<dbReference type="PANTHER" id="PTHR47074">
    <property type="entry name" value="BNAC02G40300D PROTEIN"/>
    <property type="match status" value="1"/>
</dbReference>
<reference evidence="2" key="2">
    <citation type="submission" date="2019-10" db="EMBL/GenBank/DDBJ databases">
        <title>A de novo genome assembly of a pear dwarfing rootstock.</title>
        <authorList>
            <person name="Wang F."/>
            <person name="Wang J."/>
            <person name="Li S."/>
            <person name="Zhang Y."/>
            <person name="Fang M."/>
            <person name="Ma L."/>
            <person name="Zhao Y."/>
            <person name="Jiang S."/>
        </authorList>
    </citation>
    <scope>NUCLEOTIDE SEQUENCE [LARGE SCALE GENOMIC DNA]</scope>
</reference>
<dbReference type="AlphaFoldDB" id="A0A5N5HFS7"/>
<reference evidence="1 2" key="3">
    <citation type="submission" date="2019-11" db="EMBL/GenBank/DDBJ databases">
        <title>A de novo genome assembly of a pear dwarfing rootstock.</title>
        <authorList>
            <person name="Wang F."/>
            <person name="Wang J."/>
            <person name="Li S."/>
            <person name="Zhang Y."/>
            <person name="Fang M."/>
            <person name="Ma L."/>
            <person name="Zhao Y."/>
            <person name="Jiang S."/>
        </authorList>
    </citation>
    <scope>NUCLEOTIDE SEQUENCE [LARGE SCALE GENOMIC DNA]</scope>
    <source>
        <strain evidence="1">S2</strain>
        <tissue evidence="1">Leaf</tissue>
    </source>
</reference>
<evidence type="ECO:0008006" key="3">
    <source>
        <dbReference type="Google" id="ProtNLM"/>
    </source>
</evidence>
<reference evidence="1 2" key="1">
    <citation type="submission" date="2019-09" db="EMBL/GenBank/DDBJ databases">
        <authorList>
            <person name="Ou C."/>
        </authorList>
    </citation>
    <scope>NUCLEOTIDE SEQUENCE [LARGE SCALE GENOMIC DNA]</scope>
    <source>
        <strain evidence="1">S2</strain>
        <tissue evidence="1">Leaf</tissue>
    </source>
</reference>
<dbReference type="EMBL" id="SMOL01000157">
    <property type="protein sequence ID" value="KAB2626869.1"/>
    <property type="molecule type" value="Genomic_DNA"/>
</dbReference>
<protein>
    <recommendedName>
        <fullName evidence="3">RNase H type-1 domain-containing protein</fullName>
    </recommendedName>
</protein>
<evidence type="ECO:0000313" key="2">
    <source>
        <dbReference type="Proteomes" id="UP000327157"/>
    </source>
</evidence>
<sequence>MVELMAARDGILWVVQDIGSLKEGSSFADLLVEDIRVSLRSFDDSKVCHVSQSANVAAHCMAKLALSSDFNFCWFEEPPNLLSNVLHQDCLLSC</sequence>
<evidence type="ECO:0000313" key="1">
    <source>
        <dbReference type="EMBL" id="KAB2626869.1"/>
    </source>
</evidence>
<name>A0A5N5HFS7_9ROSA</name>
<organism evidence="1 2">
    <name type="scientific">Pyrus ussuriensis x Pyrus communis</name>
    <dbReference type="NCBI Taxonomy" id="2448454"/>
    <lineage>
        <taxon>Eukaryota</taxon>
        <taxon>Viridiplantae</taxon>
        <taxon>Streptophyta</taxon>
        <taxon>Embryophyta</taxon>
        <taxon>Tracheophyta</taxon>
        <taxon>Spermatophyta</taxon>
        <taxon>Magnoliopsida</taxon>
        <taxon>eudicotyledons</taxon>
        <taxon>Gunneridae</taxon>
        <taxon>Pentapetalae</taxon>
        <taxon>rosids</taxon>
        <taxon>fabids</taxon>
        <taxon>Rosales</taxon>
        <taxon>Rosaceae</taxon>
        <taxon>Amygdaloideae</taxon>
        <taxon>Maleae</taxon>
        <taxon>Pyrus</taxon>
    </lineage>
</organism>
<comment type="caution">
    <text evidence="1">The sequence shown here is derived from an EMBL/GenBank/DDBJ whole genome shotgun (WGS) entry which is preliminary data.</text>
</comment>
<proteinExistence type="predicted"/>
<dbReference type="Proteomes" id="UP000327157">
    <property type="component" value="Chromosome 2"/>
</dbReference>